<feature type="signal peptide" evidence="8">
    <location>
        <begin position="1"/>
        <end position="17"/>
    </location>
</feature>
<protein>
    <submittedName>
        <fullName evidence="10">Peptidase M14</fullName>
    </submittedName>
</protein>
<dbReference type="InterPro" id="IPR000834">
    <property type="entry name" value="Peptidase_M14"/>
</dbReference>
<keyword evidence="4" id="KW-0378">Hydrolase</keyword>
<reference evidence="11" key="2">
    <citation type="submission" date="2019-06" db="EMBL/GenBank/DDBJ databases">
        <title>Co-occurence of chitin degradation, pigmentation and bioactivity in marine Pseudoalteromonas.</title>
        <authorList>
            <person name="Sonnenschein E.C."/>
            <person name="Bech P.K."/>
        </authorList>
    </citation>
    <scope>NUCLEOTIDE SEQUENCE [LARGE SCALE GENOMIC DNA]</scope>
    <source>
        <strain evidence="11">S2676</strain>
    </source>
</reference>
<comment type="cofactor">
    <cofactor evidence="1">
        <name>Zn(2+)</name>
        <dbReference type="ChEBI" id="CHEBI:29105"/>
    </cofactor>
</comment>
<dbReference type="OrthoDB" id="9758209at2"/>
<dbReference type="PANTHER" id="PTHR11705:SF143">
    <property type="entry name" value="SLL0236 PROTEIN"/>
    <property type="match status" value="1"/>
</dbReference>
<dbReference type="SMART" id="SM00631">
    <property type="entry name" value="Zn_pept"/>
    <property type="match status" value="1"/>
</dbReference>
<keyword evidence="8" id="KW-0732">Signal</keyword>
<organism evidence="10 11">
    <name type="scientific">Pseudoalteromonas rubra</name>
    <dbReference type="NCBI Taxonomy" id="43658"/>
    <lineage>
        <taxon>Bacteria</taxon>
        <taxon>Pseudomonadati</taxon>
        <taxon>Pseudomonadota</taxon>
        <taxon>Gammaproteobacteria</taxon>
        <taxon>Alteromonadales</taxon>
        <taxon>Pseudoalteromonadaceae</taxon>
        <taxon>Pseudoalteromonas</taxon>
    </lineage>
</organism>
<evidence type="ECO:0000256" key="6">
    <source>
        <dbReference type="ARBA" id="ARBA00023049"/>
    </source>
</evidence>
<dbReference type="Gene3D" id="3.40.630.10">
    <property type="entry name" value="Zn peptidases"/>
    <property type="match status" value="1"/>
</dbReference>
<dbReference type="InterPro" id="IPR029062">
    <property type="entry name" value="Class_I_gatase-like"/>
</dbReference>
<dbReference type="PROSITE" id="PS52035">
    <property type="entry name" value="PEPTIDASE_M14"/>
    <property type="match status" value="1"/>
</dbReference>
<keyword evidence="5" id="KW-0862">Zinc</keyword>
<feature type="domain" description="Peptidase M14" evidence="9">
    <location>
        <begin position="47"/>
        <end position="343"/>
    </location>
</feature>
<comment type="similarity">
    <text evidence="2 7">Belongs to the peptidase M14 family.</text>
</comment>
<dbReference type="EMBL" id="PNCI01000059">
    <property type="protein sequence ID" value="TMP25277.1"/>
    <property type="molecule type" value="Genomic_DNA"/>
</dbReference>
<evidence type="ECO:0000256" key="4">
    <source>
        <dbReference type="ARBA" id="ARBA00022801"/>
    </source>
</evidence>
<evidence type="ECO:0000256" key="8">
    <source>
        <dbReference type="SAM" id="SignalP"/>
    </source>
</evidence>
<evidence type="ECO:0000256" key="2">
    <source>
        <dbReference type="ARBA" id="ARBA00005988"/>
    </source>
</evidence>
<evidence type="ECO:0000313" key="11">
    <source>
        <dbReference type="Proteomes" id="UP000310249"/>
    </source>
</evidence>
<dbReference type="Pfam" id="PF00246">
    <property type="entry name" value="Peptidase_M14"/>
    <property type="match status" value="1"/>
</dbReference>
<accession>A0A5S3WH58</accession>
<keyword evidence="6" id="KW-0482">Metalloprotease</keyword>
<dbReference type="Proteomes" id="UP000310249">
    <property type="component" value="Unassembled WGS sequence"/>
</dbReference>
<comment type="caution">
    <text evidence="10">The sequence shown here is derived from an EMBL/GenBank/DDBJ whole genome shotgun (WGS) entry which is preliminary data.</text>
</comment>
<gene>
    <name evidence="10" type="ORF">CWB99_21060</name>
</gene>
<feature type="chain" id="PRO_5024449418" evidence="8">
    <location>
        <begin position="18"/>
        <end position="844"/>
    </location>
</feature>
<evidence type="ECO:0000256" key="7">
    <source>
        <dbReference type="PROSITE-ProRule" id="PRU01379"/>
    </source>
</evidence>
<reference evidence="10 11" key="1">
    <citation type="submission" date="2018-01" db="EMBL/GenBank/DDBJ databases">
        <authorList>
            <person name="Paulsen S."/>
            <person name="Gram L.K."/>
        </authorList>
    </citation>
    <scope>NUCLEOTIDE SEQUENCE [LARGE SCALE GENOMIC DNA]</scope>
    <source>
        <strain evidence="10 11">S2676</strain>
    </source>
</reference>
<dbReference type="GO" id="GO:0006508">
    <property type="term" value="P:proteolysis"/>
    <property type="evidence" value="ECO:0007669"/>
    <property type="project" value="UniProtKB-KW"/>
</dbReference>
<dbReference type="RefSeq" id="WP_138551716.1">
    <property type="nucleotide sequence ID" value="NZ_PNCH01000029.1"/>
</dbReference>
<dbReference type="GO" id="GO:0008270">
    <property type="term" value="F:zinc ion binding"/>
    <property type="evidence" value="ECO:0007669"/>
    <property type="project" value="InterPro"/>
</dbReference>
<evidence type="ECO:0000313" key="10">
    <source>
        <dbReference type="EMBL" id="TMP25277.1"/>
    </source>
</evidence>
<dbReference type="SUPFAM" id="SSF53187">
    <property type="entry name" value="Zn-dependent exopeptidases"/>
    <property type="match status" value="1"/>
</dbReference>
<sequence>MYRLLIALCVLSLQLSAKPLSFYFDDTQQFDPLIPKPHEVLGYEVGEWHVRPEQLVHYLSKLAEASPRVTIKTIGHSHEHRPLVLLTITNEKRLKDIEAVKSAHLTALQQSQPRKEAPAIVWLGYSVHGNEPSGSNTAMLVAYYLAAAQGEKIEALLRDTVILLDPSLNPDGLARFANWANSHRGQVLSSDPQHREHVEGWPSGRTNHYWFDLNRDWLLLQHPESQARIAAFHEWKPNVLADFHEMGPNSSYFFQPGIPSRTHPLTPERNQSLTAAIGQFHADALDQTGQLYFTQESFDDFYYGKGSTYPDINGSVGILFEQASSRGHAQETINGLLTFPQTIKNQLITSFSTIQGAAANRQALLDYQQHFYSSALKEAKQQDFQGYVVSAGKDLYRLKQFVALLNQHQVKAYRLEKPLKVKTHQFKAGDLYIPLAQPQVRLILAMFSEQTHFKDNTFYDVSGWTLPYAYDLDFAQVASSWGLNVSDTQWQPAALSEPEPMSDKAYAYAFSWQHYLAPKLLNQLLTQGLEARVALQSFTAKLANGEQHFDAGTVVIPAGLQHQHDWQHLLTKQARELGIPLTTISSGLTPQGIDLGSRRMMPLHKPEVLLVGGQGTSQYEVGEVWYHLDRHVGIAPSIIELNRLERVDLSRYSHIVLADGRYSALSKKAQAAIISWVHKGGVIWGHKRGAQWLIEHQLLNAKVIGSKEMREAFDTKGLRFEDKEQLAAQQRIAGAIFETRLDLSHPLAFGFDNHILPVFKNSTWVIEPNEAPFLDVAVYQQQPLLAGYADERNVSQIAKSAALVADSYGNGVVIAMTDNPVFRGFWYGSSRLFNNALFFAQAVH</sequence>
<dbReference type="GO" id="GO:0004181">
    <property type="term" value="F:metallocarboxypeptidase activity"/>
    <property type="evidence" value="ECO:0007669"/>
    <property type="project" value="InterPro"/>
</dbReference>
<comment type="caution">
    <text evidence="7">Lacks conserved residue(s) required for the propagation of feature annotation.</text>
</comment>
<dbReference type="AlphaFoldDB" id="A0A5S3WH58"/>
<dbReference type="GO" id="GO:0005615">
    <property type="term" value="C:extracellular space"/>
    <property type="evidence" value="ECO:0007669"/>
    <property type="project" value="TreeGrafter"/>
</dbReference>
<name>A0A5S3WH58_9GAMM</name>
<dbReference type="SUPFAM" id="SSF52317">
    <property type="entry name" value="Class I glutamine amidotransferase-like"/>
    <property type="match status" value="1"/>
</dbReference>
<evidence type="ECO:0000256" key="3">
    <source>
        <dbReference type="ARBA" id="ARBA00022670"/>
    </source>
</evidence>
<proteinExistence type="inferred from homology"/>
<evidence type="ECO:0000256" key="1">
    <source>
        <dbReference type="ARBA" id="ARBA00001947"/>
    </source>
</evidence>
<evidence type="ECO:0000259" key="9">
    <source>
        <dbReference type="PROSITE" id="PS52035"/>
    </source>
</evidence>
<keyword evidence="3" id="KW-0645">Protease</keyword>
<dbReference type="PANTHER" id="PTHR11705">
    <property type="entry name" value="PROTEASE FAMILY M14 CARBOXYPEPTIDASE A,B"/>
    <property type="match status" value="1"/>
</dbReference>
<evidence type="ECO:0000256" key="5">
    <source>
        <dbReference type="ARBA" id="ARBA00022833"/>
    </source>
</evidence>
<dbReference type="CDD" id="cd06238">
    <property type="entry name" value="M14-like"/>
    <property type="match status" value="1"/>
</dbReference>